<comment type="subcellular location">
    <subcellularLocation>
        <location evidence="1">Cell projection</location>
        <location evidence="1">Neuron projection</location>
    </subcellularLocation>
    <subcellularLocation>
        <location evidence="2">Cytoplasm</location>
    </subcellularLocation>
</comment>
<dbReference type="InterPro" id="IPR003595">
    <property type="entry name" value="Tyr_Pase_cat"/>
</dbReference>
<evidence type="ECO:0000256" key="5">
    <source>
        <dbReference type="ARBA" id="ARBA00013064"/>
    </source>
</evidence>
<protein>
    <recommendedName>
        <fullName evidence="14">Phosphatidylinositol 3,4,5-trisphosphate 3-phosphatase and dual-specificity protein phosphatase PTEN</fullName>
        <ecNumber evidence="6">3.1.3.16</ecNumber>
        <ecNumber evidence="5">3.1.3.48</ecNumber>
        <ecNumber evidence="4">3.1.3.67</ecNumber>
    </recommendedName>
    <alternativeName>
        <fullName evidence="18">Inositol polyphosphate 3-phosphatase</fullName>
    </alternativeName>
</protein>
<feature type="compositionally biased region" description="Low complexity" evidence="22">
    <location>
        <begin position="586"/>
        <end position="600"/>
    </location>
</feature>
<comment type="catalytic activity">
    <reaction evidence="15">
        <text>1D-myo-inositol 1,3,4,5-tetrakisphosphate + H2O = 1D-myo-inositol 1,4,5-trisphosphate + phosphate</text>
        <dbReference type="Rhea" id="RHEA:77155"/>
        <dbReference type="ChEBI" id="CHEBI:15377"/>
        <dbReference type="ChEBI" id="CHEBI:43474"/>
        <dbReference type="ChEBI" id="CHEBI:57895"/>
        <dbReference type="ChEBI" id="CHEBI:203600"/>
    </reaction>
    <physiologicalReaction direction="left-to-right" evidence="15">
        <dbReference type="Rhea" id="RHEA:77156"/>
    </physiologicalReaction>
</comment>
<comment type="catalytic activity">
    <reaction evidence="17">
        <text>1D-myo-inositol 1,3,4,5,6-pentakisphosphate + H2O = 1D-myo-inositol 1,4,5,6-tetrakisphosphate + phosphate</text>
        <dbReference type="Rhea" id="RHEA:77143"/>
        <dbReference type="ChEBI" id="CHEBI:15377"/>
        <dbReference type="ChEBI" id="CHEBI:43474"/>
        <dbReference type="ChEBI" id="CHEBI:57627"/>
        <dbReference type="ChEBI" id="CHEBI:57733"/>
    </reaction>
    <physiologicalReaction direction="left-to-right" evidence="17">
        <dbReference type="Rhea" id="RHEA:77144"/>
    </physiologicalReaction>
</comment>
<evidence type="ECO:0000256" key="14">
    <source>
        <dbReference type="ARBA" id="ARBA00034338"/>
    </source>
</evidence>
<keyword evidence="9" id="KW-0904">Protein phosphatase</keyword>
<name>A0AAV7K8G5_9METZ</name>
<evidence type="ECO:0000256" key="17">
    <source>
        <dbReference type="ARBA" id="ARBA00043762"/>
    </source>
</evidence>
<dbReference type="GO" id="GO:0005829">
    <property type="term" value="C:cytosol"/>
    <property type="evidence" value="ECO:0007669"/>
    <property type="project" value="TreeGrafter"/>
</dbReference>
<dbReference type="InterPro" id="IPR051281">
    <property type="entry name" value="Dual-spec_lipid-protein_phosph"/>
</dbReference>
<accession>A0AAV7K8G5</accession>
<evidence type="ECO:0000256" key="6">
    <source>
        <dbReference type="ARBA" id="ARBA00013081"/>
    </source>
</evidence>
<comment type="caution">
    <text evidence="26">The sequence shown here is derived from an EMBL/GenBank/DDBJ whole genome shotgun (WGS) entry which is preliminary data.</text>
</comment>
<feature type="compositionally biased region" description="Polar residues" evidence="22">
    <location>
        <begin position="322"/>
        <end position="331"/>
    </location>
</feature>
<dbReference type="EMBL" id="JAKMXF010000144">
    <property type="protein sequence ID" value="KAI6656531.1"/>
    <property type="molecule type" value="Genomic_DNA"/>
</dbReference>
<feature type="compositionally biased region" description="Polar residues" evidence="22">
    <location>
        <begin position="484"/>
        <end position="500"/>
    </location>
</feature>
<evidence type="ECO:0000256" key="2">
    <source>
        <dbReference type="ARBA" id="ARBA00004496"/>
    </source>
</evidence>
<feature type="domain" description="C2 tensin-type" evidence="25">
    <location>
        <begin position="190"/>
        <end position="430"/>
    </location>
</feature>
<dbReference type="Gene3D" id="3.90.190.10">
    <property type="entry name" value="Protein tyrosine phosphatase superfamily"/>
    <property type="match status" value="1"/>
</dbReference>
<organism evidence="26 27">
    <name type="scientific">Oopsacas minuta</name>
    <dbReference type="NCBI Taxonomy" id="111878"/>
    <lineage>
        <taxon>Eukaryota</taxon>
        <taxon>Metazoa</taxon>
        <taxon>Porifera</taxon>
        <taxon>Hexactinellida</taxon>
        <taxon>Hexasterophora</taxon>
        <taxon>Lyssacinosida</taxon>
        <taxon>Leucopsacidae</taxon>
        <taxon>Oopsacas</taxon>
    </lineage>
</organism>
<dbReference type="GO" id="GO:0048870">
    <property type="term" value="P:cell motility"/>
    <property type="evidence" value="ECO:0007669"/>
    <property type="project" value="TreeGrafter"/>
</dbReference>
<evidence type="ECO:0000256" key="13">
    <source>
        <dbReference type="ARBA" id="ARBA00034268"/>
    </source>
</evidence>
<evidence type="ECO:0000256" key="1">
    <source>
        <dbReference type="ARBA" id="ARBA00004487"/>
    </source>
</evidence>
<evidence type="ECO:0000256" key="12">
    <source>
        <dbReference type="ARBA" id="ARBA00034256"/>
    </source>
</evidence>
<dbReference type="EC" id="3.1.3.67" evidence="4"/>
<dbReference type="InterPro" id="IPR029023">
    <property type="entry name" value="Tensin_phosphatase"/>
</dbReference>
<feature type="compositionally biased region" description="Polar residues" evidence="22">
    <location>
        <begin position="510"/>
        <end position="525"/>
    </location>
</feature>
<evidence type="ECO:0000256" key="15">
    <source>
        <dbReference type="ARBA" id="ARBA00043734"/>
    </source>
</evidence>
<proteinExistence type="inferred from homology"/>
<dbReference type="Pfam" id="PF10409">
    <property type="entry name" value="PTEN_C2"/>
    <property type="match status" value="1"/>
</dbReference>
<dbReference type="EC" id="3.1.3.48" evidence="5"/>
<dbReference type="GO" id="GO:0004722">
    <property type="term" value="F:protein serine/threonine phosphatase activity"/>
    <property type="evidence" value="ECO:0007669"/>
    <property type="project" value="UniProtKB-EC"/>
</dbReference>
<dbReference type="GO" id="GO:0050793">
    <property type="term" value="P:regulation of developmental process"/>
    <property type="evidence" value="ECO:0007669"/>
    <property type="project" value="UniProtKB-ARBA"/>
</dbReference>
<keyword evidence="8" id="KW-0378">Hydrolase</keyword>
<comment type="similarity">
    <text evidence="3">Belongs to the PTEN phosphatase protein family.</text>
</comment>
<keyword evidence="11" id="KW-0966">Cell projection</keyword>
<dbReference type="GO" id="GO:0005634">
    <property type="term" value="C:nucleus"/>
    <property type="evidence" value="ECO:0007669"/>
    <property type="project" value="TreeGrafter"/>
</dbReference>
<keyword evidence="7" id="KW-0963">Cytoplasm</keyword>
<feature type="domain" description="Phosphatase tensin-type" evidence="24">
    <location>
        <begin position="13"/>
        <end position="185"/>
    </location>
</feature>
<dbReference type="GO" id="GO:0004725">
    <property type="term" value="F:protein tyrosine phosphatase activity"/>
    <property type="evidence" value="ECO:0007669"/>
    <property type="project" value="UniProtKB-EC"/>
</dbReference>
<dbReference type="SUPFAM" id="SSF49562">
    <property type="entry name" value="C2 domain (Calcium/lipid-binding domain, CaLB)"/>
    <property type="match status" value="1"/>
</dbReference>
<dbReference type="PROSITE" id="PS50056">
    <property type="entry name" value="TYR_PHOSPHATASE_2"/>
    <property type="match status" value="1"/>
</dbReference>
<evidence type="ECO:0000256" key="19">
    <source>
        <dbReference type="ARBA" id="ARBA00047986"/>
    </source>
</evidence>
<comment type="catalytic activity">
    <reaction evidence="16">
        <text>a 1,2-diacyl-sn-glycero-3-phospho-(1D-myo-inositol-3,4,5-trisphosphate) + H2O = a 1,2-diacyl-sn-glycero-3-phospho-(1D-myo-inositol-4,5-bisphosphate) + phosphate</text>
        <dbReference type="Rhea" id="RHEA:25017"/>
        <dbReference type="ChEBI" id="CHEBI:15377"/>
        <dbReference type="ChEBI" id="CHEBI:43474"/>
        <dbReference type="ChEBI" id="CHEBI:57836"/>
        <dbReference type="ChEBI" id="CHEBI:58456"/>
        <dbReference type="EC" id="3.1.3.67"/>
    </reaction>
    <physiologicalReaction direction="left-to-right" evidence="16">
        <dbReference type="Rhea" id="RHEA:25018"/>
    </physiologicalReaction>
</comment>
<evidence type="ECO:0000313" key="27">
    <source>
        <dbReference type="Proteomes" id="UP001165289"/>
    </source>
</evidence>
<evidence type="ECO:0000259" key="24">
    <source>
        <dbReference type="PROSITE" id="PS51181"/>
    </source>
</evidence>
<dbReference type="EC" id="3.1.3.16" evidence="6"/>
<dbReference type="SMART" id="SM00404">
    <property type="entry name" value="PTPc_motif"/>
    <property type="match status" value="1"/>
</dbReference>
<comment type="catalytic activity">
    <reaction evidence="12">
        <text>1,2-dihexadecanoyl-sn-glycero-3-phospho-(1D-myo-inositol-3,4,5-trisphosphate) + H2O = 1,2-dihexadecanoyl-sn-glycero-3-phospho-(1D-myo-inositol-4,5-bisphosphate) + phosphate</text>
        <dbReference type="Rhea" id="RHEA:43560"/>
        <dbReference type="ChEBI" id="CHEBI:15377"/>
        <dbReference type="ChEBI" id="CHEBI:43474"/>
        <dbReference type="ChEBI" id="CHEBI:83420"/>
        <dbReference type="ChEBI" id="CHEBI:83423"/>
    </reaction>
    <physiologicalReaction direction="left-to-right" evidence="12">
        <dbReference type="Rhea" id="RHEA:43561"/>
    </physiologicalReaction>
</comment>
<evidence type="ECO:0000256" key="10">
    <source>
        <dbReference type="ARBA" id="ARBA00023098"/>
    </source>
</evidence>
<comment type="catalytic activity">
    <reaction evidence="21">
        <text>O-phospho-L-tyrosyl-[protein] + H2O = L-tyrosyl-[protein] + phosphate</text>
        <dbReference type="Rhea" id="RHEA:10684"/>
        <dbReference type="Rhea" id="RHEA-COMP:10136"/>
        <dbReference type="Rhea" id="RHEA-COMP:20101"/>
        <dbReference type="ChEBI" id="CHEBI:15377"/>
        <dbReference type="ChEBI" id="CHEBI:43474"/>
        <dbReference type="ChEBI" id="CHEBI:46858"/>
        <dbReference type="ChEBI" id="CHEBI:61978"/>
        <dbReference type="EC" id="3.1.3.48"/>
    </reaction>
    <physiologicalReaction direction="left-to-right" evidence="21">
        <dbReference type="Rhea" id="RHEA:10685"/>
    </physiologicalReaction>
</comment>
<dbReference type="AlphaFoldDB" id="A0AAV7K8G5"/>
<evidence type="ECO:0000259" key="25">
    <source>
        <dbReference type="PROSITE" id="PS51182"/>
    </source>
</evidence>
<evidence type="ECO:0000256" key="21">
    <source>
        <dbReference type="ARBA" id="ARBA00051341"/>
    </source>
</evidence>
<dbReference type="GO" id="GO:0016314">
    <property type="term" value="F:phosphatidylinositol-3,4,5-trisphosphate 3-phosphatase activity"/>
    <property type="evidence" value="ECO:0007669"/>
    <property type="project" value="UniProtKB-EC"/>
</dbReference>
<dbReference type="Pfam" id="PF22785">
    <property type="entry name" value="Tc-R-P"/>
    <property type="match status" value="1"/>
</dbReference>
<dbReference type="FunFam" id="3.90.190.10:FF:000029">
    <property type="entry name" value="Phosphatidylinositol 3,4,5-trisphosphate 3-phosphatase and dual-specificity protein phosphatase PTEN"/>
    <property type="match status" value="1"/>
</dbReference>
<dbReference type="InterPro" id="IPR016130">
    <property type="entry name" value="Tyr_Pase_AS"/>
</dbReference>
<dbReference type="SUPFAM" id="SSF52799">
    <property type="entry name" value="(Phosphotyrosine protein) phosphatases II"/>
    <property type="match status" value="1"/>
</dbReference>
<evidence type="ECO:0000256" key="8">
    <source>
        <dbReference type="ARBA" id="ARBA00022801"/>
    </source>
</evidence>
<keyword evidence="27" id="KW-1185">Reference proteome</keyword>
<dbReference type="GO" id="GO:0005886">
    <property type="term" value="C:plasma membrane"/>
    <property type="evidence" value="ECO:0007669"/>
    <property type="project" value="TreeGrafter"/>
</dbReference>
<dbReference type="PROSITE" id="PS51182">
    <property type="entry name" value="C2_TENSIN"/>
    <property type="match status" value="1"/>
</dbReference>
<evidence type="ECO:0000256" key="9">
    <source>
        <dbReference type="ARBA" id="ARBA00022912"/>
    </source>
</evidence>
<comment type="catalytic activity">
    <reaction evidence="19">
        <text>O-phospho-L-seryl-[protein] + H2O = L-seryl-[protein] + phosphate</text>
        <dbReference type="Rhea" id="RHEA:20629"/>
        <dbReference type="Rhea" id="RHEA-COMP:9863"/>
        <dbReference type="Rhea" id="RHEA-COMP:11604"/>
        <dbReference type="ChEBI" id="CHEBI:15377"/>
        <dbReference type="ChEBI" id="CHEBI:29999"/>
        <dbReference type="ChEBI" id="CHEBI:43474"/>
        <dbReference type="ChEBI" id="CHEBI:83421"/>
        <dbReference type="EC" id="3.1.3.16"/>
    </reaction>
    <physiologicalReaction direction="left-to-right" evidence="19">
        <dbReference type="Rhea" id="RHEA:20630"/>
    </physiologicalReaction>
</comment>
<dbReference type="GO" id="GO:0051896">
    <property type="term" value="P:regulation of phosphatidylinositol 3-kinase/protein kinase B signal transduction"/>
    <property type="evidence" value="ECO:0007669"/>
    <property type="project" value="TreeGrafter"/>
</dbReference>
<dbReference type="InterPro" id="IPR029021">
    <property type="entry name" value="Prot-tyrosine_phosphatase-like"/>
</dbReference>
<dbReference type="GO" id="GO:0008285">
    <property type="term" value="P:negative regulation of cell population proliferation"/>
    <property type="evidence" value="ECO:0007669"/>
    <property type="project" value="TreeGrafter"/>
</dbReference>
<evidence type="ECO:0000256" key="3">
    <source>
        <dbReference type="ARBA" id="ARBA00007881"/>
    </source>
</evidence>
<evidence type="ECO:0000259" key="23">
    <source>
        <dbReference type="PROSITE" id="PS50056"/>
    </source>
</evidence>
<dbReference type="Gene3D" id="2.60.40.1110">
    <property type="match status" value="1"/>
</dbReference>
<evidence type="ECO:0000256" key="7">
    <source>
        <dbReference type="ARBA" id="ARBA00022490"/>
    </source>
</evidence>
<dbReference type="SMART" id="SM01326">
    <property type="entry name" value="PTEN_C2"/>
    <property type="match status" value="1"/>
</dbReference>
<evidence type="ECO:0000256" key="20">
    <source>
        <dbReference type="ARBA" id="ARBA00048832"/>
    </source>
</evidence>
<comment type="catalytic activity">
    <reaction evidence="13">
        <text>1,2-dioctanoyl-sn-glycero-3-phospho-(1D-myo-inositol-3,4,5-trisphosphate) + H2O = 1,2-dioctanoyl-sn-glycero-3-phospho-(1D-myo-inositol-4,5-bisphosphate) + phosphate</text>
        <dbReference type="Rhea" id="RHEA:43552"/>
        <dbReference type="ChEBI" id="CHEBI:15377"/>
        <dbReference type="ChEBI" id="CHEBI:43474"/>
        <dbReference type="ChEBI" id="CHEBI:83416"/>
        <dbReference type="ChEBI" id="CHEBI:83419"/>
    </reaction>
    <physiologicalReaction direction="left-to-right" evidence="13">
        <dbReference type="Rhea" id="RHEA:43553"/>
    </physiologicalReaction>
</comment>
<comment type="catalytic activity">
    <reaction evidence="20">
        <text>O-phospho-L-threonyl-[protein] + H2O = L-threonyl-[protein] + phosphate</text>
        <dbReference type="Rhea" id="RHEA:47004"/>
        <dbReference type="Rhea" id="RHEA-COMP:11060"/>
        <dbReference type="Rhea" id="RHEA-COMP:11605"/>
        <dbReference type="ChEBI" id="CHEBI:15377"/>
        <dbReference type="ChEBI" id="CHEBI:30013"/>
        <dbReference type="ChEBI" id="CHEBI:43474"/>
        <dbReference type="ChEBI" id="CHEBI:61977"/>
        <dbReference type="EC" id="3.1.3.16"/>
    </reaction>
    <physiologicalReaction direction="left-to-right" evidence="20">
        <dbReference type="Rhea" id="RHEA:47005"/>
    </physiologicalReaction>
</comment>
<feature type="region of interest" description="Disordered" evidence="22">
    <location>
        <begin position="310"/>
        <end position="338"/>
    </location>
</feature>
<dbReference type="InterPro" id="IPR035892">
    <property type="entry name" value="C2_domain_sf"/>
</dbReference>
<evidence type="ECO:0000256" key="22">
    <source>
        <dbReference type="SAM" id="MobiDB-lite"/>
    </source>
</evidence>
<feature type="compositionally biased region" description="Basic and acidic residues" evidence="22">
    <location>
        <begin position="613"/>
        <end position="622"/>
    </location>
</feature>
<feature type="region of interest" description="Disordered" evidence="22">
    <location>
        <begin position="456"/>
        <end position="622"/>
    </location>
</feature>
<evidence type="ECO:0000256" key="16">
    <source>
        <dbReference type="ARBA" id="ARBA00043760"/>
    </source>
</evidence>
<evidence type="ECO:0000256" key="18">
    <source>
        <dbReference type="ARBA" id="ARBA00044309"/>
    </source>
</evidence>
<dbReference type="GO" id="GO:0046856">
    <property type="term" value="P:phosphatidylinositol dephosphorylation"/>
    <property type="evidence" value="ECO:0007669"/>
    <property type="project" value="TreeGrafter"/>
</dbReference>
<dbReference type="PROSITE" id="PS00383">
    <property type="entry name" value="TYR_PHOSPHATASE_1"/>
    <property type="match status" value="1"/>
</dbReference>
<dbReference type="Proteomes" id="UP001165289">
    <property type="component" value="Unassembled WGS sequence"/>
</dbReference>
<dbReference type="InterPro" id="IPR014020">
    <property type="entry name" value="Tensin_C2-dom"/>
</dbReference>
<gene>
    <name evidence="26" type="ORF">LOD99_1327</name>
</gene>
<dbReference type="GO" id="GO:0042995">
    <property type="term" value="C:cell projection"/>
    <property type="evidence" value="ECO:0007669"/>
    <property type="project" value="UniProtKB-ARBA"/>
</dbReference>
<sequence length="622" mass="69966">MSVIKHFVSKKKRRFQQNGFDLDLTYITDNIVAMGYPSEKLEGFVRNKADDVIRFFDTYHPDSYKVYNLCSERKYDPSKFHNRVAEYPFEDHNAPRFEVLKPCCEDISDWLSHNHERNVVAIHCKAGKGRTGVIICSYLLHCGSFTDTKEALQFYGERRTQNAKGVTIPSQRRYVYYYNHMLRKGLTYTHTPLLLKSITLVGIPAISAGVCTPMFIVRQGQGAKIYQSEPFQDVKKTDKEINIVLPKPLPICGDLRIEFVHVSKMSNEKMFQYWFNTFFIFHSCPTEEQELLEATFTHSVPPTIQEIPDKHTAKQHKKANQGPLQDDSTVSLPLPISPSANSIGSDDKDICCSSDVASASVGIGLTKRVRHRGGSIRRSMSEIPIEAINPMYCDEFHLNLPKWELDRAHKDKDSKQYPDTFRVITSITNPLSQDERYEVDADAATNKRHELVDYCSDLSEDDDDDDVRDGSEVMGIPLKKKDFSGNSHSKPVSKTSVNNNNKHEGKPKISSKTPKASSRSHINNNTDHKMDKRSHSNAISSPSPTEVNSSISSPNDLQSPTSPEKTNPTFTSASSKNNSSHPGPYPTKSNPSSPTTPLSPKFEGLAANSPHPGDQRLSESTF</sequence>
<dbReference type="InterPro" id="IPR045101">
    <property type="entry name" value="PTP_PTEN"/>
</dbReference>
<dbReference type="InterPro" id="IPR000387">
    <property type="entry name" value="Tyr_Pase_dom"/>
</dbReference>
<dbReference type="GO" id="GO:0043491">
    <property type="term" value="P:phosphatidylinositol 3-kinase/protein kinase B signal transduction"/>
    <property type="evidence" value="ECO:0007669"/>
    <property type="project" value="TreeGrafter"/>
</dbReference>
<evidence type="ECO:0000256" key="4">
    <source>
        <dbReference type="ARBA" id="ARBA00013015"/>
    </source>
</evidence>
<evidence type="ECO:0000256" key="11">
    <source>
        <dbReference type="ARBA" id="ARBA00023273"/>
    </source>
</evidence>
<feature type="compositionally biased region" description="Polar residues" evidence="22">
    <location>
        <begin position="536"/>
        <end position="581"/>
    </location>
</feature>
<feature type="compositionally biased region" description="Acidic residues" evidence="22">
    <location>
        <begin position="458"/>
        <end position="467"/>
    </location>
</feature>
<dbReference type="PANTHER" id="PTHR12305:SF81">
    <property type="entry name" value="PHOSPHATIDYLINOSITOL 3,4,5-TRISPHOSPHATE 3-PHOSPHATASE AND DUAL-SPECIFICITY PROTEIN PHOSPHATASE PTEN"/>
    <property type="match status" value="1"/>
</dbReference>
<dbReference type="PROSITE" id="PS51181">
    <property type="entry name" value="PPASE_TENSIN"/>
    <property type="match status" value="1"/>
</dbReference>
<reference evidence="26 27" key="1">
    <citation type="journal article" date="2023" name="BMC Biol.">
        <title>The compact genome of the sponge Oopsacas minuta (Hexactinellida) is lacking key metazoan core genes.</title>
        <authorList>
            <person name="Santini S."/>
            <person name="Schenkelaars Q."/>
            <person name="Jourda C."/>
            <person name="Duchesne M."/>
            <person name="Belahbib H."/>
            <person name="Rocher C."/>
            <person name="Selva M."/>
            <person name="Riesgo A."/>
            <person name="Vervoort M."/>
            <person name="Leys S.P."/>
            <person name="Kodjabachian L."/>
            <person name="Le Bivic A."/>
            <person name="Borchiellini C."/>
            <person name="Claverie J.M."/>
            <person name="Renard E."/>
        </authorList>
    </citation>
    <scope>NUCLEOTIDE SEQUENCE [LARGE SCALE GENOMIC DNA]</scope>
    <source>
        <strain evidence="26">SPO-2</strain>
    </source>
</reference>
<dbReference type="PANTHER" id="PTHR12305">
    <property type="entry name" value="PHOSPHATASE WITH HOMOLOGY TO TENSIN"/>
    <property type="match status" value="1"/>
</dbReference>
<evidence type="ECO:0000313" key="26">
    <source>
        <dbReference type="EMBL" id="KAI6656531.1"/>
    </source>
</evidence>
<dbReference type="CDD" id="cd14509">
    <property type="entry name" value="PTP_PTEN"/>
    <property type="match status" value="1"/>
</dbReference>
<keyword evidence="10" id="KW-0443">Lipid metabolism</keyword>
<feature type="domain" description="Tyrosine specific protein phosphatases" evidence="23">
    <location>
        <begin position="105"/>
        <end position="159"/>
    </location>
</feature>